<proteinExistence type="predicted"/>
<reference evidence="1 2" key="2">
    <citation type="journal article" date="2012" name="PLoS Pathog.">
        <title>Diverse lifestyles and strategies of plant pathogenesis encoded in the genomes of eighteen Dothideomycetes fungi.</title>
        <authorList>
            <person name="Ohm R.A."/>
            <person name="Feau N."/>
            <person name="Henrissat B."/>
            <person name="Schoch C.L."/>
            <person name="Horwitz B.A."/>
            <person name="Barry K.W."/>
            <person name="Condon B.J."/>
            <person name="Copeland A.C."/>
            <person name="Dhillon B."/>
            <person name="Glaser F."/>
            <person name="Hesse C.N."/>
            <person name="Kosti I."/>
            <person name="LaButti K."/>
            <person name="Lindquist E.A."/>
            <person name="Lucas S."/>
            <person name="Salamov A.A."/>
            <person name="Bradshaw R.E."/>
            <person name="Ciuffetti L."/>
            <person name="Hamelin R.C."/>
            <person name="Kema G.H.J."/>
            <person name="Lawrence C."/>
            <person name="Scott J.A."/>
            <person name="Spatafora J.W."/>
            <person name="Turgeon B.G."/>
            <person name="de Wit P.J.G.M."/>
            <person name="Zhong S."/>
            <person name="Goodwin S.B."/>
            <person name="Grigoriev I.V."/>
        </authorList>
    </citation>
    <scope>NUCLEOTIDE SEQUENCE [LARGE SCALE GENOMIC DNA]</scope>
    <source>
        <strain evidence="2">NZE10 / CBS 128990</strain>
    </source>
</reference>
<sequence>MAAVASVVVPEVRASAESAKLPIPSGLSRRRAVAGDHSLLRCAHALSFIETHDRVRCRLVLSASANSPSLVDERTFPPRSRLLPSLPPWPRWILLMLNEADGQAQYGYEAPSSVDDKTLHLHIGFRADACAPGAPQYVTSGKTRDNGAFADFWMWSTGVSGPMLATELIHADTT</sequence>
<organism evidence="1 2">
    <name type="scientific">Dothistroma septosporum (strain NZE10 / CBS 128990)</name>
    <name type="common">Red band needle blight fungus</name>
    <name type="synonym">Mycosphaerella pini</name>
    <dbReference type="NCBI Taxonomy" id="675120"/>
    <lineage>
        <taxon>Eukaryota</taxon>
        <taxon>Fungi</taxon>
        <taxon>Dikarya</taxon>
        <taxon>Ascomycota</taxon>
        <taxon>Pezizomycotina</taxon>
        <taxon>Dothideomycetes</taxon>
        <taxon>Dothideomycetidae</taxon>
        <taxon>Mycosphaerellales</taxon>
        <taxon>Mycosphaerellaceae</taxon>
        <taxon>Dothistroma</taxon>
    </lineage>
</organism>
<evidence type="ECO:0000313" key="2">
    <source>
        <dbReference type="Proteomes" id="UP000016933"/>
    </source>
</evidence>
<gene>
    <name evidence="1" type="ORF">DOTSEDRAFT_38186</name>
</gene>
<keyword evidence="2" id="KW-1185">Reference proteome</keyword>
<dbReference type="Proteomes" id="UP000016933">
    <property type="component" value="Unassembled WGS sequence"/>
</dbReference>
<evidence type="ECO:0000313" key="1">
    <source>
        <dbReference type="EMBL" id="EME40201.1"/>
    </source>
</evidence>
<dbReference type="AlphaFoldDB" id="N1PFZ7"/>
<reference evidence="2" key="1">
    <citation type="journal article" date="2012" name="PLoS Genet.">
        <title>The genomes of the fungal plant pathogens Cladosporium fulvum and Dothistroma septosporum reveal adaptation to different hosts and lifestyles but also signatures of common ancestry.</title>
        <authorList>
            <person name="de Wit P.J.G.M."/>
            <person name="van der Burgt A."/>
            <person name="Oekmen B."/>
            <person name="Stergiopoulos I."/>
            <person name="Abd-Elsalam K.A."/>
            <person name="Aerts A.L."/>
            <person name="Bahkali A.H."/>
            <person name="Beenen H.G."/>
            <person name="Chettri P."/>
            <person name="Cox M.P."/>
            <person name="Datema E."/>
            <person name="de Vries R.P."/>
            <person name="Dhillon B."/>
            <person name="Ganley A.R."/>
            <person name="Griffiths S.A."/>
            <person name="Guo Y."/>
            <person name="Hamelin R.C."/>
            <person name="Henrissat B."/>
            <person name="Kabir M.S."/>
            <person name="Jashni M.K."/>
            <person name="Kema G."/>
            <person name="Klaubauf S."/>
            <person name="Lapidus A."/>
            <person name="Levasseur A."/>
            <person name="Lindquist E."/>
            <person name="Mehrabi R."/>
            <person name="Ohm R.A."/>
            <person name="Owen T.J."/>
            <person name="Salamov A."/>
            <person name="Schwelm A."/>
            <person name="Schijlen E."/>
            <person name="Sun H."/>
            <person name="van den Burg H.A."/>
            <person name="van Ham R.C.H.J."/>
            <person name="Zhang S."/>
            <person name="Goodwin S.B."/>
            <person name="Grigoriev I.V."/>
            <person name="Collemare J."/>
            <person name="Bradshaw R.E."/>
        </authorList>
    </citation>
    <scope>NUCLEOTIDE SEQUENCE [LARGE SCALE GENOMIC DNA]</scope>
    <source>
        <strain evidence="2">NZE10 / CBS 128990</strain>
    </source>
</reference>
<name>N1PFZ7_DOTSN</name>
<dbReference type="EMBL" id="KB446544">
    <property type="protein sequence ID" value="EME40201.1"/>
    <property type="molecule type" value="Genomic_DNA"/>
</dbReference>
<protein>
    <submittedName>
        <fullName evidence="1">Uncharacterized protein</fullName>
    </submittedName>
</protein>
<accession>N1PFZ7</accession>
<dbReference type="HOGENOM" id="CLU_1540006_0_0_1"/>